<evidence type="ECO:0000256" key="3">
    <source>
        <dbReference type="ARBA" id="ARBA00023242"/>
    </source>
</evidence>
<proteinExistence type="inferred from homology"/>
<gene>
    <name evidence="5" type="primary">g5258</name>
    <name evidence="4" type="synonym">MED20</name>
    <name evidence="5" type="ORF">VP750_LOCUS4493</name>
</gene>
<dbReference type="PANTHER" id="PTHR12465:SF0">
    <property type="entry name" value="MEDIATOR OF RNA POLYMERASE II TRANSCRIPTION SUBUNIT 20"/>
    <property type="match status" value="1"/>
</dbReference>
<sequence length="212" mass="23898">MGVRWLLKWQQDVGVPGREVFEALCAAVEPLKTAERQSWKVQNASLRQGQVETPLGLRDAVGPKVEVQCITLGEADGSMYLLQREQRRVMQADQAMMDILSKVMPYKARASMRFEGWQYQMGDFTVCIGRATLKPKQEFRGFVVEIHYHPLDDLLMGQAICKEIVEILQMGATGLKGSLKQVGADYQEWSLGDTYSLQHLAVQYNALTMAVL</sequence>
<protein>
    <recommendedName>
        <fullName evidence="4">Mediator of RNA polymerase II transcription subunit 20</fullName>
    </recommendedName>
    <alternativeName>
        <fullName evidence="4">Mediator complex subunit 20</fullName>
    </alternativeName>
</protein>
<keyword evidence="4" id="KW-0804">Transcription</keyword>
<comment type="caution">
    <text evidence="5">The sequence shown here is derived from an EMBL/GenBank/DDBJ whole genome shotgun (WGS) entry which is preliminary data.</text>
</comment>
<evidence type="ECO:0000256" key="4">
    <source>
        <dbReference type="RuleBase" id="RU364152"/>
    </source>
</evidence>
<organism evidence="5 6">
    <name type="scientific">Coccomyxa viridis</name>
    <dbReference type="NCBI Taxonomy" id="1274662"/>
    <lineage>
        <taxon>Eukaryota</taxon>
        <taxon>Viridiplantae</taxon>
        <taxon>Chlorophyta</taxon>
        <taxon>core chlorophytes</taxon>
        <taxon>Trebouxiophyceae</taxon>
        <taxon>Trebouxiophyceae incertae sedis</taxon>
        <taxon>Coccomyxaceae</taxon>
        <taxon>Coccomyxa</taxon>
    </lineage>
</organism>
<evidence type="ECO:0000256" key="2">
    <source>
        <dbReference type="ARBA" id="ARBA00010743"/>
    </source>
</evidence>
<keyword evidence="6" id="KW-1185">Reference proteome</keyword>
<keyword evidence="4" id="KW-0010">Activator</keyword>
<evidence type="ECO:0000256" key="1">
    <source>
        <dbReference type="ARBA" id="ARBA00004123"/>
    </source>
</evidence>
<dbReference type="Pfam" id="PF08612">
    <property type="entry name" value="Med20"/>
    <property type="match status" value="1"/>
</dbReference>
<dbReference type="PANTHER" id="PTHR12465">
    <property type="entry name" value="UBIQUITIN SPECIFIC PROTEASE HOMOLOG 49"/>
    <property type="match status" value="1"/>
</dbReference>
<comment type="similarity">
    <text evidence="2 4">Belongs to the Mediator complex subunit 20 family.</text>
</comment>
<keyword evidence="3 4" id="KW-0539">Nucleus</keyword>
<evidence type="ECO:0000313" key="6">
    <source>
        <dbReference type="Proteomes" id="UP001497392"/>
    </source>
</evidence>
<reference evidence="5 6" key="1">
    <citation type="submission" date="2024-06" db="EMBL/GenBank/DDBJ databases">
        <authorList>
            <person name="Kraege A."/>
            <person name="Thomma B."/>
        </authorList>
    </citation>
    <scope>NUCLEOTIDE SEQUENCE [LARGE SCALE GENOMIC DNA]</scope>
</reference>
<dbReference type="Proteomes" id="UP001497392">
    <property type="component" value="Unassembled WGS sequence"/>
</dbReference>
<comment type="subunit">
    <text evidence="4">Component of the Mediator complex.</text>
</comment>
<accession>A0ABP1FSD3</accession>
<dbReference type="InterPro" id="IPR013921">
    <property type="entry name" value="Mediator_Med20"/>
</dbReference>
<evidence type="ECO:0000313" key="5">
    <source>
        <dbReference type="EMBL" id="CAL5222834.1"/>
    </source>
</evidence>
<comment type="subcellular location">
    <subcellularLocation>
        <location evidence="1 4">Nucleus</location>
    </subcellularLocation>
</comment>
<name>A0ABP1FSD3_9CHLO</name>
<keyword evidence="4" id="KW-0805">Transcription regulation</keyword>
<dbReference type="EMBL" id="CAXHTA020000007">
    <property type="protein sequence ID" value="CAL5222834.1"/>
    <property type="molecule type" value="Genomic_DNA"/>
</dbReference>
<comment type="function">
    <text evidence="4">Component of the Mediator complex, a coactivator involved in the regulated transcription of nearly all RNA polymerase II-dependent genes. Mediator functions as a bridge to convey information from gene-specific regulatory proteins to the basal RNA polymerase II transcription machinery. Mediator is recruited to promoters by direct interactions with regulatory proteins and serves as a scaffold for the assembly of a functional preinitiation complex with RNA polymerase II and the general transcription factors.</text>
</comment>